<dbReference type="NCBIfam" id="TIGR02595">
    <property type="entry name" value="PEP_CTERM"/>
    <property type="match status" value="1"/>
</dbReference>
<evidence type="ECO:0000313" key="3">
    <source>
        <dbReference type="EMBL" id="BDS08806.1"/>
    </source>
</evidence>
<feature type="signal peptide" evidence="1">
    <location>
        <begin position="1"/>
        <end position="25"/>
    </location>
</feature>
<dbReference type="EMBL" id="AP026866">
    <property type="protein sequence ID" value="BDS08806.1"/>
    <property type="molecule type" value="Genomic_DNA"/>
</dbReference>
<proteinExistence type="predicted"/>
<dbReference type="KEGG" id="osu:NT6N_38460"/>
<feature type="domain" description="Ice-binding protein C-terminal" evidence="2">
    <location>
        <begin position="229"/>
        <end position="251"/>
    </location>
</feature>
<protein>
    <recommendedName>
        <fullName evidence="2">Ice-binding protein C-terminal domain-containing protein</fullName>
    </recommendedName>
</protein>
<sequence length="252" mass="26376">MKDNIFSMKKIVVVASVAMTFSSQAATISWGSAYNIENDVTNIPSTFDSFKNGGVSTSGVVSTLTAVNQGGGLSTPTVNGITFTSQGTSADYWGYPGMDSGIDTVLSTHSAFTGGIGTANLTLNGLTIGRLYQVQLLVAHDTRGCCADRQYEIGFGDNDFTSGGTPQILTRSNSQNDTNLTTNNGFGTIVGTFVADDLTQVISFRSNTQDGNNADDQDPALSGYVVLQSVPEPSSTALLGLGGLALILRRRK</sequence>
<keyword evidence="1" id="KW-0732">Signal</keyword>
<gene>
    <name evidence="3" type="ORF">NT6N_38460</name>
</gene>
<evidence type="ECO:0000256" key="1">
    <source>
        <dbReference type="SAM" id="SignalP"/>
    </source>
</evidence>
<name>A0AAT9FSE3_9BACT</name>
<dbReference type="Pfam" id="PF07589">
    <property type="entry name" value="PEP-CTERM"/>
    <property type="match status" value="1"/>
</dbReference>
<dbReference type="InterPro" id="IPR013424">
    <property type="entry name" value="Ice-binding_C"/>
</dbReference>
<dbReference type="AlphaFoldDB" id="A0AAT9FSE3"/>
<organism evidence="3">
    <name type="scientific">Oceaniferula spumae</name>
    <dbReference type="NCBI Taxonomy" id="2979115"/>
    <lineage>
        <taxon>Bacteria</taxon>
        <taxon>Pseudomonadati</taxon>
        <taxon>Verrucomicrobiota</taxon>
        <taxon>Verrucomicrobiia</taxon>
        <taxon>Verrucomicrobiales</taxon>
        <taxon>Verrucomicrobiaceae</taxon>
        <taxon>Oceaniferula</taxon>
    </lineage>
</organism>
<accession>A0AAT9FSE3</accession>
<feature type="chain" id="PRO_5043355665" description="Ice-binding protein C-terminal domain-containing protein" evidence="1">
    <location>
        <begin position="26"/>
        <end position="252"/>
    </location>
</feature>
<evidence type="ECO:0000259" key="2">
    <source>
        <dbReference type="Pfam" id="PF07589"/>
    </source>
</evidence>
<reference evidence="3" key="1">
    <citation type="submission" date="2024-07" db="EMBL/GenBank/DDBJ databases">
        <title>Complete genome sequence of Verrucomicrobiaceae bacterium NT6N.</title>
        <authorList>
            <person name="Huang C."/>
            <person name="Takami H."/>
            <person name="Hamasaki K."/>
        </authorList>
    </citation>
    <scope>NUCLEOTIDE SEQUENCE</scope>
    <source>
        <strain evidence="3">NT6N</strain>
    </source>
</reference>